<dbReference type="InterPro" id="IPR000281">
    <property type="entry name" value="HTH_RpiR"/>
</dbReference>
<keyword evidence="3" id="KW-0804">Transcription</keyword>
<reference evidence="6 7" key="1">
    <citation type="submission" date="2010-12" db="EMBL/GenBank/DDBJ databases">
        <title>The Genome Sequence of Coprobacillus sp. strain 29_1.</title>
        <authorList>
            <consortium name="The Broad Institute Genome Sequencing Platform"/>
            <person name="Earl A."/>
            <person name="Ward D."/>
            <person name="Feldgarden M."/>
            <person name="Gevers D."/>
            <person name="Daigneault M."/>
            <person name="Sibley C.D."/>
            <person name="White A."/>
            <person name="Strauss J."/>
            <person name="Allen-Vercoe E."/>
            <person name="Young S.K."/>
            <person name="Zeng Q."/>
            <person name="Gargeya S."/>
            <person name="Fitzgerald M."/>
            <person name="Haas B."/>
            <person name="Abouelleil A."/>
            <person name="Alvarado L."/>
            <person name="Arachchi H.M."/>
            <person name="Berlin A."/>
            <person name="Brown A."/>
            <person name="Chapman S.B."/>
            <person name="Chen Z."/>
            <person name="Dunbar C."/>
            <person name="Freedman E."/>
            <person name="Gearin G."/>
            <person name="Gellesch M."/>
            <person name="Goldberg J."/>
            <person name="Griggs A."/>
            <person name="Gujja S."/>
            <person name="Heilman E."/>
            <person name="Heiman D."/>
            <person name="Howarth C."/>
            <person name="Larson L."/>
            <person name="Lui A."/>
            <person name="MacDonald P.J.P."/>
            <person name="Mehta T."/>
            <person name="Montmayeur A."/>
            <person name="Murphy C."/>
            <person name="Neiman D."/>
            <person name="Pearson M."/>
            <person name="Priest M."/>
            <person name="Roberts A."/>
            <person name="Saif S."/>
            <person name="Shea T."/>
            <person name="Shenoy N."/>
            <person name="Sisk P."/>
            <person name="Stolte C."/>
            <person name="Sykes S."/>
            <person name="White J."/>
            <person name="Yandava C."/>
            <person name="Nusbaum C."/>
            <person name="Birren B."/>
        </authorList>
    </citation>
    <scope>NUCLEOTIDE SEQUENCE [LARGE SCALE GENOMIC DNA]</scope>
    <source>
        <strain evidence="6 7">29_1</strain>
    </source>
</reference>
<dbReference type="InterPro" id="IPR046348">
    <property type="entry name" value="SIS_dom_sf"/>
</dbReference>
<dbReference type="GeneID" id="78227955"/>
<dbReference type="GO" id="GO:0003677">
    <property type="term" value="F:DNA binding"/>
    <property type="evidence" value="ECO:0007669"/>
    <property type="project" value="UniProtKB-KW"/>
</dbReference>
<dbReference type="SUPFAM" id="SSF53697">
    <property type="entry name" value="SIS domain"/>
    <property type="match status" value="1"/>
</dbReference>
<keyword evidence="7" id="KW-1185">Reference proteome</keyword>
<dbReference type="GO" id="GO:0097367">
    <property type="term" value="F:carbohydrate derivative binding"/>
    <property type="evidence" value="ECO:0007669"/>
    <property type="project" value="InterPro"/>
</dbReference>
<evidence type="ECO:0000259" key="5">
    <source>
        <dbReference type="PROSITE" id="PS51464"/>
    </source>
</evidence>
<dbReference type="OrthoDB" id="63027at2"/>
<evidence type="ECO:0000313" key="7">
    <source>
        <dbReference type="Proteomes" id="UP000003157"/>
    </source>
</evidence>
<evidence type="ECO:0000256" key="1">
    <source>
        <dbReference type="ARBA" id="ARBA00023015"/>
    </source>
</evidence>
<dbReference type="STRING" id="100884.GCA_000269565_00017"/>
<gene>
    <name evidence="6" type="ORF">HMPREF9488_02366</name>
</gene>
<dbReference type="PROSITE" id="PS51464">
    <property type="entry name" value="SIS"/>
    <property type="match status" value="1"/>
</dbReference>
<dbReference type="InterPro" id="IPR009057">
    <property type="entry name" value="Homeodomain-like_sf"/>
</dbReference>
<evidence type="ECO:0000259" key="4">
    <source>
        <dbReference type="PROSITE" id="PS51071"/>
    </source>
</evidence>
<dbReference type="PANTHER" id="PTHR30514:SF1">
    <property type="entry name" value="HTH-TYPE TRANSCRIPTIONAL REGULATOR HEXR-RELATED"/>
    <property type="match status" value="1"/>
</dbReference>
<evidence type="ECO:0000256" key="2">
    <source>
        <dbReference type="ARBA" id="ARBA00023125"/>
    </source>
</evidence>
<dbReference type="eggNOG" id="COG1737">
    <property type="taxonomic scope" value="Bacteria"/>
</dbReference>
<dbReference type="InterPro" id="IPR047640">
    <property type="entry name" value="RpiR-like"/>
</dbReference>
<evidence type="ECO:0000313" key="6">
    <source>
        <dbReference type="EMBL" id="EFW04083.1"/>
    </source>
</evidence>
<dbReference type="InterPro" id="IPR035472">
    <property type="entry name" value="RpiR-like_SIS"/>
</dbReference>
<dbReference type="PANTHER" id="PTHR30514">
    <property type="entry name" value="GLUCOKINASE"/>
    <property type="match status" value="1"/>
</dbReference>
<feature type="domain" description="SIS" evidence="5">
    <location>
        <begin position="124"/>
        <end position="263"/>
    </location>
</feature>
<dbReference type="Pfam" id="PF01380">
    <property type="entry name" value="SIS"/>
    <property type="match status" value="1"/>
</dbReference>
<dbReference type="GO" id="GO:1901135">
    <property type="term" value="P:carbohydrate derivative metabolic process"/>
    <property type="evidence" value="ECO:0007669"/>
    <property type="project" value="InterPro"/>
</dbReference>
<dbReference type="Proteomes" id="UP000003157">
    <property type="component" value="Unassembled WGS sequence"/>
</dbReference>
<dbReference type="Gene3D" id="1.10.10.10">
    <property type="entry name" value="Winged helix-like DNA-binding domain superfamily/Winged helix DNA-binding domain"/>
    <property type="match status" value="1"/>
</dbReference>
<dbReference type="InterPro" id="IPR001347">
    <property type="entry name" value="SIS_dom"/>
</dbReference>
<keyword evidence="2" id="KW-0238">DNA-binding</keyword>
<dbReference type="AlphaFoldDB" id="E7GC74"/>
<evidence type="ECO:0000256" key="3">
    <source>
        <dbReference type="ARBA" id="ARBA00023163"/>
    </source>
</evidence>
<feature type="domain" description="HTH rpiR-type" evidence="4">
    <location>
        <begin position="3"/>
        <end position="79"/>
    </location>
</feature>
<dbReference type="HOGENOM" id="CLU_055769_0_0_9"/>
<keyword evidence="1" id="KW-0805">Transcription regulation</keyword>
<dbReference type="InterPro" id="IPR036388">
    <property type="entry name" value="WH-like_DNA-bd_sf"/>
</dbReference>
<dbReference type="SUPFAM" id="SSF46689">
    <property type="entry name" value="Homeodomain-like"/>
    <property type="match status" value="1"/>
</dbReference>
<comment type="caution">
    <text evidence="6">The sequence shown here is derived from an EMBL/GenBank/DDBJ whole genome shotgun (WGS) entry which is preliminary data.</text>
</comment>
<organism evidence="6 7">
    <name type="scientific">Coprobacillus cateniformis</name>
    <dbReference type="NCBI Taxonomy" id="100884"/>
    <lineage>
        <taxon>Bacteria</taxon>
        <taxon>Bacillati</taxon>
        <taxon>Bacillota</taxon>
        <taxon>Erysipelotrichia</taxon>
        <taxon>Erysipelotrichales</taxon>
        <taxon>Coprobacillaceae</taxon>
        <taxon>Coprobacillus</taxon>
    </lineage>
</organism>
<proteinExistence type="predicted"/>
<sequence length="288" mass="33155">MEDTIQFQIQTVYNQLRPSEKKVADYILNYNNSIETLSMSLIEKEVGVSQPTIMRFVKAIGYKGFKQLKYHLIKSNETHTHFLYGFDITQLSKIQDIPSLMIATTIQMLEDTLKSISVDSFEKAVRMLHNAQHISIYAVENSASVAVDLMTKLLYLGKDVHYYNDYYLQNINAQNLSQDDIAIGISYSGNSVNTIETLKLAHKSQAHTITISNFENALIHQYGDVSLYTSQKQYLYGDAIYSRTTQTSIIDMLYVGILFCDYQKYTKKLDTYSQLIKKRGFQKEDQKM</sequence>
<dbReference type="CDD" id="cd05013">
    <property type="entry name" value="SIS_RpiR"/>
    <property type="match status" value="1"/>
</dbReference>
<dbReference type="PROSITE" id="PS51071">
    <property type="entry name" value="HTH_RPIR"/>
    <property type="match status" value="1"/>
</dbReference>
<dbReference type="EMBL" id="ADKX01000039">
    <property type="protein sequence ID" value="EFW04083.1"/>
    <property type="molecule type" value="Genomic_DNA"/>
</dbReference>
<protein>
    <submittedName>
        <fullName evidence="6">Transcriptional regulator</fullName>
    </submittedName>
</protein>
<accession>E7GC74</accession>
<dbReference type="Pfam" id="PF01418">
    <property type="entry name" value="HTH_6"/>
    <property type="match status" value="1"/>
</dbReference>
<dbReference type="GO" id="GO:0003700">
    <property type="term" value="F:DNA-binding transcription factor activity"/>
    <property type="evidence" value="ECO:0007669"/>
    <property type="project" value="InterPro"/>
</dbReference>
<dbReference type="RefSeq" id="WP_008789454.1">
    <property type="nucleotide sequence ID" value="NZ_AKCB01000001.1"/>
</dbReference>
<dbReference type="Gene3D" id="3.40.50.10490">
    <property type="entry name" value="Glucose-6-phosphate isomerase like protein, domain 1"/>
    <property type="match status" value="1"/>
</dbReference>
<name>E7GC74_9FIRM</name>